<evidence type="ECO:0000313" key="2">
    <source>
        <dbReference type="EMBL" id="PNW78947.1"/>
    </source>
</evidence>
<dbReference type="RefSeq" id="XP_042921254.1">
    <property type="nucleotide sequence ID" value="XM_043065758.1"/>
</dbReference>
<feature type="compositionally biased region" description="Polar residues" evidence="1">
    <location>
        <begin position="154"/>
        <end position="168"/>
    </location>
</feature>
<name>A0A2K3DEK0_CHLRE</name>
<feature type="region of interest" description="Disordered" evidence="1">
    <location>
        <begin position="97"/>
        <end position="196"/>
    </location>
</feature>
<feature type="compositionally biased region" description="Low complexity" evidence="1">
    <location>
        <begin position="229"/>
        <end position="249"/>
    </location>
</feature>
<dbReference type="OrthoDB" id="546153at2759"/>
<dbReference type="Proteomes" id="UP000006906">
    <property type="component" value="Chromosome 9"/>
</dbReference>
<organism evidence="2 3">
    <name type="scientific">Chlamydomonas reinhardtii</name>
    <name type="common">Chlamydomonas smithii</name>
    <dbReference type="NCBI Taxonomy" id="3055"/>
    <lineage>
        <taxon>Eukaryota</taxon>
        <taxon>Viridiplantae</taxon>
        <taxon>Chlorophyta</taxon>
        <taxon>core chlorophytes</taxon>
        <taxon>Chlorophyceae</taxon>
        <taxon>CS clade</taxon>
        <taxon>Chlamydomonadales</taxon>
        <taxon>Chlamydomonadaceae</taxon>
        <taxon>Chlamydomonas</taxon>
    </lineage>
</organism>
<evidence type="ECO:0000313" key="3">
    <source>
        <dbReference type="Proteomes" id="UP000006906"/>
    </source>
</evidence>
<dbReference type="Gramene" id="PNW78947">
    <property type="protein sequence ID" value="PNW78947"/>
    <property type="gene ID" value="CHLRE_09g395473v5"/>
</dbReference>
<feature type="compositionally biased region" description="Low complexity" evidence="1">
    <location>
        <begin position="115"/>
        <end position="127"/>
    </location>
</feature>
<dbReference type="InParanoid" id="A0A2K3DEK0"/>
<feature type="region of interest" description="Disordered" evidence="1">
    <location>
        <begin position="427"/>
        <end position="488"/>
    </location>
</feature>
<dbReference type="AlphaFoldDB" id="A0A2K3DEK0"/>
<feature type="region of interest" description="Disordered" evidence="1">
    <location>
        <begin position="23"/>
        <end position="60"/>
    </location>
</feature>
<sequence>MFKVLALHDETDPLRVLKAQSKRAQKRLQQREQARGGTLLQHNVHGSNEDEWTSQVPRAESTENAAARLFDELLGDGSNGELDPALLEDIAQQVQQMSLQQHTNQLQRPTQNHQGAAGARSPASAPRAGGGYGSTALCLTSSPGGPGLGPGPGFNQQLQQQRSNSGYHQQHRPGAQQWPSIVRGASPPPRPPTTTADLEYSLMQLFTVSGSIGAGGGGSGAAGGGGGSPSVSRPSTASSSHDWGSQSGSVPAEEFPSLARAATTERPATAAAAAAAGSTKRKARAGSHRVGLPVGRHGPHGTTATGVKVLHAARPHAGGGAGQHGHQAAAGGGADFNLRLLWELLGSGWCLLEDPLAEGGAAGAAAAGGGAGAAAAGGGLGALGAAGPDAAANAAIRRLVAAQLAEQDDGPARVISQEDMIAMMTRAHRRQYTGAGTRRARQRRGRRGGGAAGGSGDGGCGSGSSSDSDSESGSSEDEAHYYNSRDDSKSWRRTVDMMERSDWVRVTDTDGKHFKYRRLLPNGAIQTQTVCCSPSDAVRGVRNLQADLARKDTEANAVIKAWRQEQRLAKKAAAAAAAAAAAEDS</sequence>
<feature type="compositionally biased region" description="Basic and acidic residues" evidence="1">
    <location>
        <begin position="477"/>
        <end position="488"/>
    </location>
</feature>
<gene>
    <name evidence="2" type="ORF">CHLRE_09g395473v5</name>
</gene>
<feature type="compositionally biased region" description="Gly residues" evidence="1">
    <location>
        <begin position="217"/>
        <end position="228"/>
    </location>
</feature>
<keyword evidence="3" id="KW-1185">Reference proteome</keyword>
<proteinExistence type="predicted"/>
<feature type="compositionally biased region" description="Low complexity" evidence="1">
    <location>
        <begin position="259"/>
        <end position="278"/>
    </location>
</feature>
<dbReference type="EMBL" id="CM008970">
    <property type="protein sequence ID" value="PNW78947.1"/>
    <property type="molecule type" value="Genomic_DNA"/>
</dbReference>
<protein>
    <submittedName>
        <fullName evidence="2">Uncharacterized protein</fullName>
    </submittedName>
</protein>
<feature type="region of interest" description="Disordered" evidence="1">
    <location>
        <begin position="217"/>
        <end position="303"/>
    </location>
</feature>
<evidence type="ECO:0000256" key="1">
    <source>
        <dbReference type="SAM" id="MobiDB-lite"/>
    </source>
</evidence>
<feature type="compositionally biased region" description="Gly residues" evidence="1">
    <location>
        <begin position="448"/>
        <end position="462"/>
    </location>
</feature>
<dbReference type="KEGG" id="cre:CHLRE_09g395473v5"/>
<reference evidence="2 3" key="1">
    <citation type="journal article" date="2007" name="Science">
        <title>The Chlamydomonas genome reveals the evolution of key animal and plant functions.</title>
        <authorList>
            <person name="Merchant S.S."/>
            <person name="Prochnik S.E."/>
            <person name="Vallon O."/>
            <person name="Harris E.H."/>
            <person name="Karpowicz S.J."/>
            <person name="Witman G.B."/>
            <person name="Terry A."/>
            <person name="Salamov A."/>
            <person name="Fritz-Laylin L.K."/>
            <person name="Marechal-Drouard L."/>
            <person name="Marshall W.F."/>
            <person name="Qu L.H."/>
            <person name="Nelson D.R."/>
            <person name="Sanderfoot A.A."/>
            <person name="Spalding M.H."/>
            <person name="Kapitonov V.V."/>
            <person name="Ren Q."/>
            <person name="Ferris P."/>
            <person name="Lindquist E."/>
            <person name="Shapiro H."/>
            <person name="Lucas S.M."/>
            <person name="Grimwood J."/>
            <person name="Schmutz J."/>
            <person name="Cardol P."/>
            <person name="Cerutti H."/>
            <person name="Chanfreau G."/>
            <person name="Chen C.L."/>
            <person name="Cognat V."/>
            <person name="Croft M.T."/>
            <person name="Dent R."/>
            <person name="Dutcher S."/>
            <person name="Fernandez E."/>
            <person name="Fukuzawa H."/>
            <person name="Gonzalez-Ballester D."/>
            <person name="Gonzalez-Halphen D."/>
            <person name="Hallmann A."/>
            <person name="Hanikenne M."/>
            <person name="Hippler M."/>
            <person name="Inwood W."/>
            <person name="Jabbari K."/>
            <person name="Kalanon M."/>
            <person name="Kuras R."/>
            <person name="Lefebvre P.A."/>
            <person name="Lemaire S.D."/>
            <person name="Lobanov A.V."/>
            <person name="Lohr M."/>
            <person name="Manuell A."/>
            <person name="Meier I."/>
            <person name="Mets L."/>
            <person name="Mittag M."/>
            <person name="Mittelmeier T."/>
            <person name="Moroney J.V."/>
            <person name="Moseley J."/>
            <person name="Napoli C."/>
            <person name="Nedelcu A.M."/>
            <person name="Niyogi K."/>
            <person name="Novoselov S.V."/>
            <person name="Paulsen I.T."/>
            <person name="Pazour G."/>
            <person name="Purton S."/>
            <person name="Ral J.P."/>
            <person name="Riano-Pachon D.M."/>
            <person name="Riekhof W."/>
            <person name="Rymarquis L."/>
            <person name="Schroda M."/>
            <person name="Stern D."/>
            <person name="Umen J."/>
            <person name="Willows R."/>
            <person name="Wilson N."/>
            <person name="Zimmer S.L."/>
            <person name="Allmer J."/>
            <person name="Balk J."/>
            <person name="Bisova K."/>
            <person name="Chen C.J."/>
            <person name="Elias M."/>
            <person name="Gendler K."/>
            <person name="Hauser C."/>
            <person name="Lamb M.R."/>
            <person name="Ledford H."/>
            <person name="Long J.C."/>
            <person name="Minagawa J."/>
            <person name="Page M.D."/>
            <person name="Pan J."/>
            <person name="Pootakham W."/>
            <person name="Roje S."/>
            <person name="Rose A."/>
            <person name="Stahlberg E."/>
            <person name="Terauchi A.M."/>
            <person name="Yang P."/>
            <person name="Ball S."/>
            <person name="Bowler C."/>
            <person name="Dieckmann C.L."/>
            <person name="Gladyshev V.N."/>
            <person name="Green P."/>
            <person name="Jorgensen R."/>
            <person name="Mayfield S."/>
            <person name="Mueller-Roeber B."/>
            <person name="Rajamani S."/>
            <person name="Sayre R.T."/>
            <person name="Brokstein P."/>
            <person name="Dubchak I."/>
            <person name="Goodstein D."/>
            <person name="Hornick L."/>
            <person name="Huang Y.W."/>
            <person name="Jhaveri J."/>
            <person name="Luo Y."/>
            <person name="Martinez D."/>
            <person name="Ngau W.C."/>
            <person name="Otillar B."/>
            <person name="Poliakov A."/>
            <person name="Porter A."/>
            <person name="Szajkowski L."/>
            <person name="Werner G."/>
            <person name="Zhou K."/>
            <person name="Grigoriev I.V."/>
            <person name="Rokhsar D.S."/>
            <person name="Grossman A.R."/>
        </authorList>
    </citation>
    <scope>NUCLEOTIDE SEQUENCE [LARGE SCALE GENOMIC DNA]</scope>
    <source>
        <strain evidence="3">CC-503</strain>
    </source>
</reference>
<accession>A0A2K3DEK0</accession>
<feature type="compositionally biased region" description="Basic residues" evidence="1">
    <location>
        <begin position="438"/>
        <end position="447"/>
    </location>
</feature>
<dbReference type="GeneID" id="66054680"/>
<feature type="compositionally biased region" description="Polar residues" evidence="1">
    <location>
        <begin position="97"/>
        <end position="114"/>
    </location>
</feature>